<keyword evidence="14" id="KW-1185">Reference proteome</keyword>
<dbReference type="Pfam" id="PF12019">
    <property type="entry name" value="GspH"/>
    <property type="match status" value="1"/>
</dbReference>
<dbReference type="Pfam" id="PF07963">
    <property type="entry name" value="N_methyl"/>
    <property type="match status" value="1"/>
</dbReference>
<dbReference type="PRINTS" id="PR00885">
    <property type="entry name" value="BCTERIALGSPH"/>
</dbReference>
<dbReference type="SUPFAM" id="SSF54523">
    <property type="entry name" value="Pili subunits"/>
    <property type="match status" value="1"/>
</dbReference>
<dbReference type="InterPro" id="IPR012902">
    <property type="entry name" value="N_methyl_site"/>
</dbReference>
<keyword evidence="6 11" id="KW-0812">Transmembrane</keyword>
<reference evidence="13 14" key="1">
    <citation type="submission" date="2020-08" db="EMBL/GenBank/DDBJ databases">
        <title>Genomic Encyclopedia of Type Strains, Phase III (KMG-III): the genomes of soil and plant-associated and newly described type strains.</title>
        <authorList>
            <person name="Whitman W."/>
        </authorList>
    </citation>
    <scope>NUCLEOTIDE SEQUENCE [LARGE SCALE GENOMIC DNA]</scope>
    <source>
        <strain evidence="13 14">CECT 8571</strain>
    </source>
</reference>
<evidence type="ECO:0000256" key="5">
    <source>
        <dbReference type="ARBA" id="ARBA00022519"/>
    </source>
</evidence>
<evidence type="ECO:0000256" key="1">
    <source>
        <dbReference type="ARBA" id="ARBA00004377"/>
    </source>
</evidence>
<gene>
    <name evidence="13" type="ORF">FHS30_002980</name>
</gene>
<keyword evidence="3" id="KW-1003">Cell membrane</keyword>
<protein>
    <recommendedName>
        <fullName evidence="2">Type II secretion system protein H</fullName>
    </recommendedName>
    <alternativeName>
        <fullName evidence="10">General secretion pathway protein H</fullName>
    </alternativeName>
</protein>
<keyword evidence="4" id="KW-0488">Methylation</keyword>
<name>A0A839UWM7_9GAMM</name>
<dbReference type="EMBL" id="JACHXZ010000004">
    <property type="protein sequence ID" value="MBB3169767.1"/>
    <property type="molecule type" value="Genomic_DNA"/>
</dbReference>
<dbReference type="Gene3D" id="3.55.40.10">
    <property type="entry name" value="minor pseudopilin epsh domain"/>
    <property type="match status" value="1"/>
</dbReference>
<dbReference type="AlphaFoldDB" id="A0A839UWM7"/>
<comment type="similarity">
    <text evidence="9">Belongs to the GSP H family.</text>
</comment>
<evidence type="ECO:0000256" key="11">
    <source>
        <dbReference type="SAM" id="Phobius"/>
    </source>
</evidence>
<comment type="subcellular location">
    <subcellularLocation>
        <location evidence="1">Cell inner membrane</location>
        <topology evidence="1">Single-pass membrane protein</topology>
    </subcellularLocation>
</comment>
<evidence type="ECO:0000256" key="10">
    <source>
        <dbReference type="ARBA" id="ARBA00030775"/>
    </source>
</evidence>
<sequence>MRHQRGFTLIELMVVLMLIGLAIGMVDLNLGGNEERKARQYVDQTYRLLRFADESAALQGDLLGLQMETTIEGDIGLTWRRLRAGAWVPAEEPFVDGELPSSLQLELRIDDQPVQLAKRAQTPQVVFSGSGEISNFELRFAHQDRPIGLIAVDVTGDLVQADSYEP</sequence>
<evidence type="ECO:0000256" key="3">
    <source>
        <dbReference type="ARBA" id="ARBA00022475"/>
    </source>
</evidence>
<keyword evidence="7 11" id="KW-1133">Transmembrane helix</keyword>
<dbReference type="InterPro" id="IPR045584">
    <property type="entry name" value="Pilin-like"/>
</dbReference>
<keyword evidence="5" id="KW-0997">Cell inner membrane</keyword>
<feature type="transmembrane region" description="Helical" evidence="11">
    <location>
        <begin position="6"/>
        <end position="30"/>
    </location>
</feature>
<accession>A0A839UWM7</accession>
<feature type="domain" description="General secretion pathway GspH" evidence="12">
    <location>
        <begin position="43"/>
        <end position="145"/>
    </location>
</feature>
<dbReference type="NCBIfam" id="TIGR01708">
    <property type="entry name" value="typeII_sec_gspH"/>
    <property type="match status" value="1"/>
</dbReference>
<dbReference type="PROSITE" id="PS00409">
    <property type="entry name" value="PROKAR_NTER_METHYL"/>
    <property type="match status" value="1"/>
</dbReference>
<dbReference type="GO" id="GO:0005886">
    <property type="term" value="C:plasma membrane"/>
    <property type="evidence" value="ECO:0007669"/>
    <property type="project" value="UniProtKB-SubCell"/>
</dbReference>
<dbReference type="GO" id="GO:0015627">
    <property type="term" value="C:type II protein secretion system complex"/>
    <property type="evidence" value="ECO:0007669"/>
    <property type="project" value="InterPro"/>
</dbReference>
<evidence type="ECO:0000256" key="9">
    <source>
        <dbReference type="ARBA" id="ARBA00025772"/>
    </source>
</evidence>
<evidence type="ECO:0000313" key="13">
    <source>
        <dbReference type="EMBL" id="MBB3169767.1"/>
    </source>
</evidence>
<evidence type="ECO:0000256" key="8">
    <source>
        <dbReference type="ARBA" id="ARBA00023136"/>
    </source>
</evidence>
<comment type="caution">
    <text evidence="13">The sequence shown here is derived from an EMBL/GenBank/DDBJ whole genome shotgun (WGS) entry which is preliminary data.</text>
</comment>
<dbReference type="InterPro" id="IPR002416">
    <property type="entry name" value="T2SS_protein-GspH"/>
</dbReference>
<dbReference type="NCBIfam" id="TIGR02532">
    <property type="entry name" value="IV_pilin_GFxxxE"/>
    <property type="match status" value="1"/>
</dbReference>
<dbReference type="InterPro" id="IPR049875">
    <property type="entry name" value="TypeII_GspH"/>
</dbReference>
<evidence type="ECO:0000259" key="12">
    <source>
        <dbReference type="Pfam" id="PF12019"/>
    </source>
</evidence>
<evidence type="ECO:0000256" key="2">
    <source>
        <dbReference type="ARBA" id="ARBA00021549"/>
    </source>
</evidence>
<keyword evidence="8 11" id="KW-0472">Membrane</keyword>
<organism evidence="13 14">
    <name type="scientific">Simiduia aestuariiviva</name>
    <dbReference type="NCBI Taxonomy" id="1510459"/>
    <lineage>
        <taxon>Bacteria</taxon>
        <taxon>Pseudomonadati</taxon>
        <taxon>Pseudomonadota</taxon>
        <taxon>Gammaproteobacteria</taxon>
        <taxon>Cellvibrionales</taxon>
        <taxon>Cellvibrionaceae</taxon>
        <taxon>Simiduia</taxon>
    </lineage>
</organism>
<dbReference type="RefSeq" id="WP_183911256.1">
    <property type="nucleotide sequence ID" value="NZ_JACHXZ010000004.1"/>
</dbReference>
<dbReference type="Proteomes" id="UP000559987">
    <property type="component" value="Unassembled WGS sequence"/>
</dbReference>
<evidence type="ECO:0000313" key="14">
    <source>
        <dbReference type="Proteomes" id="UP000559987"/>
    </source>
</evidence>
<dbReference type="GO" id="GO:0015628">
    <property type="term" value="P:protein secretion by the type II secretion system"/>
    <property type="evidence" value="ECO:0007669"/>
    <property type="project" value="InterPro"/>
</dbReference>
<evidence type="ECO:0000256" key="7">
    <source>
        <dbReference type="ARBA" id="ARBA00022989"/>
    </source>
</evidence>
<evidence type="ECO:0000256" key="4">
    <source>
        <dbReference type="ARBA" id="ARBA00022481"/>
    </source>
</evidence>
<proteinExistence type="inferred from homology"/>
<dbReference type="InterPro" id="IPR022346">
    <property type="entry name" value="T2SS_GspH"/>
</dbReference>
<evidence type="ECO:0000256" key="6">
    <source>
        <dbReference type="ARBA" id="ARBA00022692"/>
    </source>
</evidence>